<comment type="similarity">
    <text evidence="1">Belongs to the short-chain dehydrogenases/reductases (SDR) family.</text>
</comment>
<dbReference type="NCBIfam" id="NF005754">
    <property type="entry name" value="PRK07578.1"/>
    <property type="match status" value="1"/>
</dbReference>
<gene>
    <name evidence="3" type="ORF">GCM10011339_17390</name>
</gene>
<dbReference type="Proteomes" id="UP000647339">
    <property type="component" value="Unassembled WGS sequence"/>
</dbReference>
<dbReference type="CDD" id="cd11731">
    <property type="entry name" value="Lin1944_like_SDR_c"/>
    <property type="match status" value="1"/>
</dbReference>
<proteinExistence type="inferred from homology"/>
<evidence type="ECO:0000313" key="4">
    <source>
        <dbReference type="Proteomes" id="UP000647339"/>
    </source>
</evidence>
<dbReference type="PANTHER" id="PTHR43477:SF1">
    <property type="entry name" value="DIHYDROANTICAPSIN 7-DEHYDROGENASE"/>
    <property type="match status" value="1"/>
</dbReference>
<dbReference type="InterPro" id="IPR002347">
    <property type="entry name" value="SDR_fam"/>
</dbReference>
<dbReference type="EMBL" id="BMIU01000007">
    <property type="protein sequence ID" value="GGF29698.1"/>
    <property type="molecule type" value="Genomic_DNA"/>
</dbReference>
<keyword evidence="2" id="KW-0560">Oxidoreductase</keyword>
<organism evidence="3 4">
    <name type="scientific">Echinicola rosea</name>
    <dbReference type="NCBI Taxonomy" id="1807691"/>
    <lineage>
        <taxon>Bacteria</taxon>
        <taxon>Pseudomonadati</taxon>
        <taxon>Bacteroidota</taxon>
        <taxon>Cytophagia</taxon>
        <taxon>Cytophagales</taxon>
        <taxon>Cyclobacteriaceae</taxon>
        <taxon>Echinicola</taxon>
    </lineage>
</organism>
<name>A0ABQ1UXN5_9BACT</name>
<dbReference type="InterPro" id="IPR036291">
    <property type="entry name" value="NAD(P)-bd_dom_sf"/>
</dbReference>
<dbReference type="SUPFAM" id="SSF51735">
    <property type="entry name" value="NAD(P)-binding Rossmann-fold domains"/>
    <property type="match status" value="1"/>
</dbReference>
<evidence type="ECO:0000256" key="2">
    <source>
        <dbReference type="ARBA" id="ARBA00023002"/>
    </source>
</evidence>
<keyword evidence="4" id="KW-1185">Reference proteome</keyword>
<protein>
    <submittedName>
        <fullName evidence="3">Short chain dehydrogenase</fullName>
    </submittedName>
</protein>
<dbReference type="Pfam" id="PF13561">
    <property type="entry name" value="adh_short_C2"/>
    <property type="match status" value="1"/>
</dbReference>
<dbReference type="InterPro" id="IPR051122">
    <property type="entry name" value="SDR_DHRS6-like"/>
</dbReference>
<sequence length="200" mass="21154">MKVLLIGGQGTIGKHIANKLDKDDEVLTVGRNSGDFQADIQDINSLKDLFEKTGKVDAVVITAGSAPVKPLREMSPEDFHAGIADKMMGQINVALVAFDQINPGGSITLTTGILAEDPIPNGTILSTVNNAVNGFVIGSYGELIQRNIRINAVSPALVEDSYEALGKYFPGHTPAKMGHVADAYVKSIKTLITGQIIKVG</sequence>
<evidence type="ECO:0000256" key="1">
    <source>
        <dbReference type="ARBA" id="ARBA00006484"/>
    </source>
</evidence>
<accession>A0ABQ1UXN5</accession>
<comment type="caution">
    <text evidence="3">The sequence shown here is derived from an EMBL/GenBank/DDBJ whole genome shotgun (WGS) entry which is preliminary data.</text>
</comment>
<dbReference type="RefSeq" id="WP_137403157.1">
    <property type="nucleotide sequence ID" value="NZ_BMIU01000007.1"/>
</dbReference>
<dbReference type="PANTHER" id="PTHR43477">
    <property type="entry name" value="DIHYDROANTICAPSIN 7-DEHYDROGENASE"/>
    <property type="match status" value="1"/>
</dbReference>
<dbReference type="Gene3D" id="3.40.50.720">
    <property type="entry name" value="NAD(P)-binding Rossmann-like Domain"/>
    <property type="match status" value="1"/>
</dbReference>
<dbReference type="PRINTS" id="PR00081">
    <property type="entry name" value="GDHRDH"/>
</dbReference>
<reference evidence="4" key="1">
    <citation type="journal article" date="2019" name="Int. J. Syst. Evol. Microbiol.">
        <title>The Global Catalogue of Microorganisms (GCM) 10K type strain sequencing project: providing services to taxonomists for standard genome sequencing and annotation.</title>
        <authorList>
            <consortium name="The Broad Institute Genomics Platform"/>
            <consortium name="The Broad Institute Genome Sequencing Center for Infectious Disease"/>
            <person name="Wu L."/>
            <person name="Ma J."/>
        </authorList>
    </citation>
    <scope>NUCLEOTIDE SEQUENCE [LARGE SCALE GENOMIC DNA]</scope>
    <source>
        <strain evidence="4">CGMCC 1.15407</strain>
    </source>
</reference>
<evidence type="ECO:0000313" key="3">
    <source>
        <dbReference type="EMBL" id="GGF29698.1"/>
    </source>
</evidence>